<evidence type="ECO:0000256" key="4">
    <source>
        <dbReference type="ARBA" id="ARBA00066388"/>
    </source>
</evidence>
<dbReference type="FunFam" id="3.40.50.300:FF:000425">
    <property type="entry name" value="Probable ABC transporter, ATP-binding subunit"/>
    <property type="match status" value="1"/>
</dbReference>
<protein>
    <recommendedName>
        <fullName evidence="4">ABC-type quaternary amine transporter</fullName>
        <ecNumber evidence="4">7.6.2.9</ecNumber>
    </recommendedName>
</protein>
<dbReference type="HOGENOM" id="CLU_000604_1_1_9"/>
<evidence type="ECO:0000313" key="7">
    <source>
        <dbReference type="Proteomes" id="UP000018461"/>
    </source>
</evidence>
<name>G9WLX7_9FIRM</name>
<feature type="domain" description="ABC transporter" evidence="5">
    <location>
        <begin position="7"/>
        <end position="239"/>
    </location>
</feature>
<dbReference type="Proteomes" id="UP000018461">
    <property type="component" value="Unassembled WGS sequence"/>
</dbReference>
<evidence type="ECO:0000256" key="3">
    <source>
        <dbReference type="ARBA" id="ARBA00022840"/>
    </source>
</evidence>
<organism evidence="6 7">
    <name type="scientific">Oribacterium parvum ACB1</name>
    <dbReference type="NCBI Taxonomy" id="796943"/>
    <lineage>
        <taxon>Bacteria</taxon>
        <taxon>Bacillati</taxon>
        <taxon>Bacillota</taxon>
        <taxon>Clostridia</taxon>
        <taxon>Lachnospirales</taxon>
        <taxon>Lachnospiraceae</taxon>
        <taxon>Oribacterium</taxon>
    </lineage>
</organism>
<evidence type="ECO:0000259" key="5">
    <source>
        <dbReference type="PROSITE" id="PS50893"/>
    </source>
</evidence>
<reference evidence="6" key="2">
    <citation type="submission" date="2013-03" db="EMBL/GenBank/DDBJ databases">
        <title>The Genome Sequence of Oribacterium sp. ACB1.</title>
        <authorList>
            <consortium name="The Broad Institute Genomics Platform"/>
            <consortium name="The Broad Institute Genome Sequencing Center for Infectious Disease"/>
            <person name="Earl A."/>
            <person name="Ward D."/>
            <person name="Feldgarden M."/>
            <person name="Gevers D."/>
            <person name="Sizova M."/>
            <person name="Hazen A."/>
            <person name="Epstein S."/>
            <person name="Walker B."/>
            <person name="Young S."/>
            <person name="Zeng Q."/>
            <person name="Gargeya S."/>
            <person name="Fitzgerald M."/>
            <person name="Haas B."/>
            <person name="Abouelleil A."/>
            <person name="Allen A.W."/>
            <person name="Alvarado L."/>
            <person name="Arachchi H.M."/>
            <person name="Berlin A.M."/>
            <person name="Chapman S.B."/>
            <person name="Gainer-Dewar J."/>
            <person name="Goldberg J."/>
            <person name="Griggs A."/>
            <person name="Gujja S."/>
            <person name="Hansen M."/>
            <person name="Howarth C."/>
            <person name="Imamovic A."/>
            <person name="Ireland A."/>
            <person name="Larimer J."/>
            <person name="McCowan C."/>
            <person name="Murphy C."/>
            <person name="Pearson M."/>
            <person name="Poon T.W."/>
            <person name="Priest M."/>
            <person name="Roberts A."/>
            <person name="Saif S."/>
            <person name="Shea T."/>
            <person name="Sisk P."/>
            <person name="Sykes S."/>
            <person name="Wortman J."/>
            <person name="Nusbaum C."/>
            <person name="Birren B."/>
        </authorList>
    </citation>
    <scope>NUCLEOTIDE SEQUENCE [LARGE SCALE GENOMIC DNA]</scope>
    <source>
        <strain evidence="6">ACB1</strain>
    </source>
</reference>
<reference evidence="6" key="1">
    <citation type="submission" date="2011-08" db="EMBL/GenBank/DDBJ databases">
        <authorList>
            <consortium name="The Broad Institute Genome Sequencing Platform"/>
            <person name="Earl A."/>
            <person name="Ward D."/>
            <person name="Feldgarden M."/>
            <person name="Gevers D."/>
            <person name="Sizova M."/>
            <person name="Hazen A."/>
            <person name="Epstein S."/>
            <person name="Young S.K."/>
            <person name="Zeng Q."/>
            <person name="Gargeya S."/>
            <person name="Fitzgerald M."/>
            <person name="Haas B."/>
            <person name="Abouelleil A."/>
            <person name="Alvarado L."/>
            <person name="Arachchi H.M."/>
            <person name="Berlin A."/>
            <person name="Brown A."/>
            <person name="Chapman S.B."/>
            <person name="Chen Z."/>
            <person name="Dunbar C."/>
            <person name="Freedman E."/>
            <person name="Gearin G."/>
            <person name="Gellesch M."/>
            <person name="Goldberg J."/>
            <person name="Griggs A."/>
            <person name="Gujja S."/>
            <person name="Heiman D."/>
            <person name="Howarth C."/>
            <person name="Larson L."/>
            <person name="Lui A."/>
            <person name="MacDonald P.J.P."/>
            <person name="Montmayeur A."/>
            <person name="Murphy C."/>
            <person name="Neiman D."/>
            <person name="Pearson M."/>
            <person name="Priest M."/>
            <person name="Roberts A."/>
            <person name="Saif S."/>
            <person name="Shea T."/>
            <person name="Shenoy N."/>
            <person name="Sisk P."/>
            <person name="Stolte C."/>
            <person name="Sykes S."/>
            <person name="Wortman J."/>
            <person name="Nusbaum C."/>
            <person name="Birren B."/>
        </authorList>
    </citation>
    <scope>NUCLEOTIDE SEQUENCE</scope>
    <source>
        <strain evidence="6">ACB1</strain>
    </source>
</reference>
<dbReference type="STRING" id="796943.HMPREF9625_00336"/>
<dbReference type="GO" id="GO:0005524">
    <property type="term" value="F:ATP binding"/>
    <property type="evidence" value="ECO:0007669"/>
    <property type="project" value="UniProtKB-KW"/>
</dbReference>
<dbReference type="PROSITE" id="PS50893">
    <property type="entry name" value="ABC_TRANSPORTER_2"/>
    <property type="match status" value="1"/>
</dbReference>
<evidence type="ECO:0000256" key="2">
    <source>
        <dbReference type="ARBA" id="ARBA00022741"/>
    </source>
</evidence>
<dbReference type="PROSITE" id="PS00211">
    <property type="entry name" value="ABC_TRANSPORTER_1"/>
    <property type="match status" value="1"/>
</dbReference>
<keyword evidence="7" id="KW-1185">Reference proteome</keyword>
<sequence>MEEKWIAKLENISLRYDKKEPNILEDFTLGIKESEIFCLLGESGCGKTTCLQVFGGFLRPDKGRVLIQGEEYTDLPPEKRPVATVFQSYALFPHMSVLANVSYGLKQKGISRVEREELAGKYLDMVGLSAFRKRAVTELSGGQQQRVALARSLAIEPKLLLLDEPLSNLDAGLRLRIRDELKRLQKSLGLSMLFVTHDQEEAMGLSNRIGIMEKGKILQIGSGEELYRRPVNDYVRDFFGESTRIIVDGKSYALRPEEWGMENEKGRVESLSGVRGKEETRIVLNGEVVSAQFLAIMKQYIVKWEGQEIKVKLSSLAPFSEGEKVDLFFYRMES</sequence>
<dbReference type="InterPro" id="IPR017871">
    <property type="entry name" value="ABC_transporter-like_CS"/>
</dbReference>
<dbReference type="PATRIC" id="fig|796943.3.peg.728"/>
<keyword evidence="1" id="KW-0813">Transport</keyword>
<dbReference type="GO" id="GO:0016887">
    <property type="term" value="F:ATP hydrolysis activity"/>
    <property type="evidence" value="ECO:0007669"/>
    <property type="project" value="InterPro"/>
</dbReference>
<dbReference type="InterPro" id="IPR050093">
    <property type="entry name" value="ABC_SmlMolc_Importer"/>
</dbReference>
<accession>G9WLX7</accession>
<dbReference type="RefSeq" id="WP_009534205.1">
    <property type="nucleotide sequence ID" value="NZ_KE148312.1"/>
</dbReference>
<comment type="caution">
    <text evidence="6">The sequence shown here is derived from an EMBL/GenBank/DDBJ whole genome shotgun (WGS) entry which is preliminary data.</text>
</comment>
<dbReference type="EC" id="7.6.2.9" evidence="4"/>
<dbReference type="SUPFAM" id="SSF52540">
    <property type="entry name" value="P-loop containing nucleoside triphosphate hydrolases"/>
    <property type="match status" value="1"/>
</dbReference>
<gene>
    <name evidence="6" type="ORF">HMPREF9625_00336</name>
</gene>
<dbReference type="GO" id="GO:0015418">
    <property type="term" value="F:ABC-type quaternary ammonium compound transporting activity"/>
    <property type="evidence" value="ECO:0007669"/>
    <property type="project" value="UniProtKB-EC"/>
</dbReference>
<dbReference type="PANTHER" id="PTHR42781">
    <property type="entry name" value="SPERMIDINE/PUTRESCINE IMPORT ATP-BINDING PROTEIN POTA"/>
    <property type="match status" value="1"/>
</dbReference>
<dbReference type="AlphaFoldDB" id="G9WLX7"/>
<dbReference type="SMART" id="SM00382">
    <property type="entry name" value="AAA"/>
    <property type="match status" value="1"/>
</dbReference>
<keyword evidence="2" id="KW-0547">Nucleotide-binding</keyword>
<dbReference type="EMBL" id="AFZC02000003">
    <property type="protein sequence ID" value="EHL12782.1"/>
    <property type="molecule type" value="Genomic_DNA"/>
</dbReference>
<dbReference type="Gene3D" id="3.40.50.300">
    <property type="entry name" value="P-loop containing nucleotide triphosphate hydrolases"/>
    <property type="match status" value="1"/>
</dbReference>
<dbReference type="InterPro" id="IPR003593">
    <property type="entry name" value="AAA+_ATPase"/>
</dbReference>
<proteinExistence type="predicted"/>
<dbReference type="PANTHER" id="PTHR42781:SF4">
    <property type="entry name" value="SPERMIDINE_PUTRESCINE IMPORT ATP-BINDING PROTEIN POTA"/>
    <property type="match status" value="1"/>
</dbReference>
<evidence type="ECO:0000256" key="1">
    <source>
        <dbReference type="ARBA" id="ARBA00022448"/>
    </source>
</evidence>
<dbReference type="InterPro" id="IPR003439">
    <property type="entry name" value="ABC_transporter-like_ATP-bd"/>
</dbReference>
<evidence type="ECO:0000313" key="6">
    <source>
        <dbReference type="EMBL" id="EHL12782.1"/>
    </source>
</evidence>
<dbReference type="Pfam" id="PF00005">
    <property type="entry name" value="ABC_tran"/>
    <property type="match status" value="1"/>
</dbReference>
<keyword evidence="3" id="KW-0067">ATP-binding</keyword>
<dbReference type="InterPro" id="IPR027417">
    <property type="entry name" value="P-loop_NTPase"/>
</dbReference>